<name>A0A8S4SFB1_9NEOP</name>
<protein>
    <submittedName>
        <fullName evidence="2">Jg13885 protein</fullName>
    </submittedName>
</protein>
<dbReference type="AlphaFoldDB" id="A0A8S4SFB1"/>
<proteinExistence type="predicted"/>
<feature type="compositionally biased region" description="Pro residues" evidence="1">
    <location>
        <begin position="88"/>
        <end position="98"/>
    </location>
</feature>
<reference evidence="2" key="1">
    <citation type="submission" date="2022-03" db="EMBL/GenBank/DDBJ databases">
        <authorList>
            <person name="Lindestad O."/>
        </authorList>
    </citation>
    <scope>NUCLEOTIDE SEQUENCE</scope>
</reference>
<evidence type="ECO:0000313" key="3">
    <source>
        <dbReference type="Proteomes" id="UP000838756"/>
    </source>
</evidence>
<accession>A0A8S4SFB1</accession>
<evidence type="ECO:0000313" key="2">
    <source>
        <dbReference type="EMBL" id="CAH2252099.1"/>
    </source>
</evidence>
<feature type="region of interest" description="Disordered" evidence="1">
    <location>
        <begin position="78"/>
        <end position="98"/>
    </location>
</feature>
<dbReference type="EMBL" id="CAKXAJ010026031">
    <property type="protein sequence ID" value="CAH2252099.1"/>
    <property type="molecule type" value="Genomic_DNA"/>
</dbReference>
<dbReference type="Proteomes" id="UP000838756">
    <property type="component" value="Unassembled WGS sequence"/>
</dbReference>
<sequence length="98" mass="10686">MSVVSKARLFTRLAPPRAASRRACATPTTLKHMSDPIVSYLLSLFPTERRARECSALFVSETFGLFPQQQYPGRAAPQVVPQVGGRPARPPYPTSTAA</sequence>
<comment type="caution">
    <text evidence="2">The sequence shown here is derived from an EMBL/GenBank/DDBJ whole genome shotgun (WGS) entry which is preliminary data.</text>
</comment>
<evidence type="ECO:0000256" key="1">
    <source>
        <dbReference type="SAM" id="MobiDB-lite"/>
    </source>
</evidence>
<organism evidence="2 3">
    <name type="scientific">Pararge aegeria aegeria</name>
    <dbReference type="NCBI Taxonomy" id="348720"/>
    <lineage>
        <taxon>Eukaryota</taxon>
        <taxon>Metazoa</taxon>
        <taxon>Ecdysozoa</taxon>
        <taxon>Arthropoda</taxon>
        <taxon>Hexapoda</taxon>
        <taxon>Insecta</taxon>
        <taxon>Pterygota</taxon>
        <taxon>Neoptera</taxon>
        <taxon>Endopterygota</taxon>
        <taxon>Lepidoptera</taxon>
        <taxon>Glossata</taxon>
        <taxon>Ditrysia</taxon>
        <taxon>Papilionoidea</taxon>
        <taxon>Nymphalidae</taxon>
        <taxon>Satyrinae</taxon>
        <taxon>Satyrini</taxon>
        <taxon>Parargina</taxon>
        <taxon>Pararge</taxon>
    </lineage>
</organism>
<keyword evidence="3" id="KW-1185">Reference proteome</keyword>
<gene>
    <name evidence="2" type="primary">jg13885</name>
    <name evidence="2" type="ORF">PAEG_LOCUS22390</name>
</gene>